<proteinExistence type="predicted"/>
<evidence type="ECO:0000313" key="3">
    <source>
        <dbReference type="Proteomes" id="UP000438429"/>
    </source>
</evidence>
<feature type="compositionally biased region" description="Basic and acidic residues" evidence="1">
    <location>
        <begin position="78"/>
        <end position="112"/>
    </location>
</feature>
<evidence type="ECO:0000313" key="2">
    <source>
        <dbReference type="EMBL" id="KAF0046132.1"/>
    </source>
</evidence>
<dbReference type="AlphaFoldDB" id="A0A6A4TVQ6"/>
<dbReference type="Proteomes" id="UP000438429">
    <property type="component" value="Unassembled WGS sequence"/>
</dbReference>
<protein>
    <submittedName>
        <fullName evidence="2">Uncharacterized protein</fullName>
    </submittedName>
</protein>
<evidence type="ECO:0000256" key="1">
    <source>
        <dbReference type="SAM" id="MobiDB-lite"/>
    </source>
</evidence>
<comment type="caution">
    <text evidence="2">The sequence shown here is derived from an EMBL/GenBank/DDBJ whole genome shotgun (WGS) entry which is preliminary data.</text>
</comment>
<feature type="region of interest" description="Disordered" evidence="1">
    <location>
        <begin position="71"/>
        <end position="113"/>
    </location>
</feature>
<dbReference type="EMBL" id="VEVO01000002">
    <property type="protein sequence ID" value="KAF0046132.1"/>
    <property type="molecule type" value="Genomic_DNA"/>
</dbReference>
<name>A0A6A4TVQ6_SCOMX</name>
<accession>A0A6A4TVQ6</accession>
<gene>
    <name evidence="2" type="ORF">F2P81_002661</name>
</gene>
<sequence>MCRTPHPSGIEETESCLSQSTRHRLIVLFSWCLWKPFDPEWRDSRGNRYSTRGSTPLAIFRKNPRFSLRLSRASEASSNKRREPNMLCVRNEHGRVPEERQRQLRTDEKDSTSMEGRSLMEYVASVMEYEAEQWSVIASLRGTATWSFPSSP</sequence>
<reference evidence="2 3" key="1">
    <citation type="submission" date="2019-06" db="EMBL/GenBank/DDBJ databases">
        <title>Draft genomes of female and male turbot (Scophthalmus maximus).</title>
        <authorList>
            <person name="Xu H."/>
            <person name="Xu X.-W."/>
            <person name="Shao C."/>
            <person name="Chen S."/>
        </authorList>
    </citation>
    <scope>NUCLEOTIDE SEQUENCE [LARGE SCALE GENOMIC DNA]</scope>
    <source>
        <strain evidence="2">Ysfricsl-2016a</strain>
        <tissue evidence="2">Blood</tissue>
    </source>
</reference>
<organism evidence="2 3">
    <name type="scientific">Scophthalmus maximus</name>
    <name type="common">Turbot</name>
    <name type="synonym">Psetta maxima</name>
    <dbReference type="NCBI Taxonomy" id="52904"/>
    <lineage>
        <taxon>Eukaryota</taxon>
        <taxon>Metazoa</taxon>
        <taxon>Chordata</taxon>
        <taxon>Craniata</taxon>
        <taxon>Vertebrata</taxon>
        <taxon>Euteleostomi</taxon>
        <taxon>Actinopterygii</taxon>
        <taxon>Neopterygii</taxon>
        <taxon>Teleostei</taxon>
        <taxon>Neoteleostei</taxon>
        <taxon>Acanthomorphata</taxon>
        <taxon>Carangaria</taxon>
        <taxon>Pleuronectiformes</taxon>
        <taxon>Pleuronectoidei</taxon>
        <taxon>Scophthalmidae</taxon>
        <taxon>Scophthalmus</taxon>
    </lineage>
</organism>